<feature type="transmembrane region" description="Helical" evidence="8">
    <location>
        <begin position="942"/>
        <end position="963"/>
    </location>
</feature>
<dbReference type="Pfam" id="PF03176">
    <property type="entry name" value="MMPL"/>
    <property type="match status" value="2"/>
</dbReference>
<feature type="transmembrane region" description="Helical" evidence="8">
    <location>
        <begin position="177"/>
        <end position="196"/>
    </location>
</feature>
<keyword evidence="5 8" id="KW-1133">Transmembrane helix</keyword>
<keyword evidence="7" id="KW-0175">Coiled coil</keyword>
<dbReference type="Gene3D" id="1.10.287.950">
    <property type="entry name" value="Methyl-accepting chemotaxis protein"/>
    <property type="match status" value="2"/>
</dbReference>
<feature type="transmembrane region" description="Helical" evidence="8">
    <location>
        <begin position="1052"/>
        <end position="1077"/>
    </location>
</feature>
<organism evidence="10 11">
    <name type="scientific">Salicibibacter halophilus</name>
    <dbReference type="NCBI Taxonomy" id="2502791"/>
    <lineage>
        <taxon>Bacteria</taxon>
        <taxon>Bacillati</taxon>
        <taxon>Bacillota</taxon>
        <taxon>Bacilli</taxon>
        <taxon>Bacillales</taxon>
        <taxon>Bacillaceae</taxon>
        <taxon>Salicibibacter</taxon>
    </lineage>
</organism>
<keyword evidence="4 8" id="KW-0812">Transmembrane</keyword>
<accession>A0A514LKG4</accession>
<dbReference type="InterPro" id="IPR050545">
    <property type="entry name" value="Mycobact_MmpL"/>
</dbReference>
<dbReference type="PANTHER" id="PTHR33406:SF6">
    <property type="entry name" value="MEMBRANE PROTEIN YDGH-RELATED"/>
    <property type="match status" value="1"/>
</dbReference>
<feature type="transmembrane region" description="Helical" evidence="8">
    <location>
        <begin position="916"/>
        <end position="935"/>
    </location>
</feature>
<feature type="transmembrane region" description="Helical" evidence="8">
    <location>
        <begin position="305"/>
        <end position="326"/>
    </location>
</feature>
<feature type="transmembrane region" description="Helical" evidence="8">
    <location>
        <begin position="975"/>
        <end position="999"/>
    </location>
</feature>
<evidence type="ECO:0000256" key="1">
    <source>
        <dbReference type="ARBA" id="ARBA00004651"/>
    </source>
</evidence>
<evidence type="ECO:0000259" key="9">
    <source>
        <dbReference type="PROSITE" id="PS50156"/>
    </source>
</evidence>
<feature type="transmembrane region" description="Helical" evidence="8">
    <location>
        <begin position="282"/>
        <end position="299"/>
    </location>
</feature>
<feature type="transmembrane region" description="Helical" evidence="8">
    <location>
        <begin position="1020"/>
        <end position="1040"/>
    </location>
</feature>
<dbReference type="Gene3D" id="1.20.1640.10">
    <property type="entry name" value="Multidrug efflux transporter AcrB transmembrane domain"/>
    <property type="match status" value="2"/>
</dbReference>
<proteinExistence type="inferred from homology"/>
<keyword evidence="3" id="KW-1003">Cell membrane</keyword>
<name>A0A514LKG4_9BACI</name>
<evidence type="ECO:0000256" key="4">
    <source>
        <dbReference type="ARBA" id="ARBA00022692"/>
    </source>
</evidence>
<comment type="similarity">
    <text evidence="2">Belongs to the resistance-nodulation-cell division (RND) (TC 2.A.6) family. MmpL subfamily.</text>
</comment>
<dbReference type="SUPFAM" id="SSF82866">
    <property type="entry name" value="Multidrug efflux transporter AcrB transmembrane domain"/>
    <property type="match status" value="2"/>
</dbReference>
<evidence type="ECO:0000256" key="3">
    <source>
        <dbReference type="ARBA" id="ARBA00022475"/>
    </source>
</evidence>
<reference evidence="11" key="1">
    <citation type="submission" date="2019-01" db="EMBL/GenBank/DDBJ databases">
        <title>Genomic analysis of Salicibibacter sp. NKC3-5.</title>
        <authorList>
            <person name="Oh Y.J."/>
        </authorList>
    </citation>
    <scope>NUCLEOTIDE SEQUENCE [LARGE SCALE GENOMIC DNA]</scope>
    <source>
        <strain evidence="11">NKC3-5</strain>
    </source>
</reference>
<sequence>MLQRLTGKTGLIIYPIVWALLASVLFLLAPDMEDLVREEGQVEIPEAYPTQQFEALIEADGGFSGEEVIIAYYEEEGLSRAQADGIEDVVEALEDDSGELPLYDIVSPFDGEQQEEQLVSEEEELFLVMLEMDLDDGEYEAYRGIIDENTEVEGLAHYQTGAPVIEEDLDNSTQEGLVTAQWITVALVFIVLLSIFRSPIAPILPLFLLGTAYIFSIGIVAFLIEGIGFPVSNYTQIFIMAVVFGVGTDYCILLMRRFQEEMPKSGEAHDAMLRTFRASTKTVLYGVITGFIGFATIGFADFDIYQSGVGVAVAMVVLAVGIWAWLPSMMSLVGNKMFWPSKPKQEQENNWLWTKLGTFSVYRPGFTLVLVAIILVPLFFLYDNDVSFDNVEEIPGDYDSIMAYDLIADTFGEGDIFFTTLAVEAPEGTWENANALPYLEMMALNVEKAEGVDDVRTITRPEGERTDAITIPEQAEKLTSNLEESIEGLEEVSEGHEEMLSGIAEGAEELSEAEEGVQELIQGTDEALSGVEELEAGLTEMAGELEEAEAEVWEAYEEIEAYQDTLNNIEDAAPGMETVEEQLENAETARQEALAEIAERQEQLQNAREAVQALAFDPSAFEEELEGRLQDWRTSLEELNDQLEEEPPEANISDTVEEMITGMEEGEAIIADAVDTLYEVEETRAEIETELGDAQEDLADIEQFLALDTPLDELDVPSPEGIVQEAENELTEIQDQVQALAVGMGEAVDGLEAMHEGVEDLDDGLQELQEGHEALSEGLNEAEAGLDEIEEGLQEADEGTLEVIEGLESMQSFTEDMAGQPSHPLEGIFISDEMMEDDDFDELWDHYATPDEHVVSLVEVTMEDDPYGFEAIETVERIEDVAAFSLQETPFEDATILADGIAAENRDLNDITTEDFMTTAAIMLAGIFLALSVLFRSLIIPMYVLFSLVAAYFGAAAVTEWIFTDLANYDGLMWAVPFFGFVLLMALGVDYSIFLLTRFNETREDDPNLKTAMIEGMKKVGGTVLSAALILGGTFASMMASGVLTLMQISTLIVLGLLFYSFVLLPLFVPAVATLLGEKNWWPFKKRA</sequence>
<dbReference type="InterPro" id="IPR004869">
    <property type="entry name" value="MMPL_dom"/>
</dbReference>
<feature type="domain" description="SSD" evidence="9">
    <location>
        <begin position="945"/>
        <end position="1075"/>
    </location>
</feature>
<dbReference type="Proteomes" id="UP000319756">
    <property type="component" value="Chromosome"/>
</dbReference>
<evidence type="ECO:0000256" key="7">
    <source>
        <dbReference type="SAM" id="Coils"/>
    </source>
</evidence>
<dbReference type="GO" id="GO:0005886">
    <property type="term" value="C:plasma membrane"/>
    <property type="evidence" value="ECO:0007669"/>
    <property type="project" value="UniProtKB-SubCell"/>
</dbReference>
<evidence type="ECO:0000256" key="2">
    <source>
        <dbReference type="ARBA" id="ARBA00010157"/>
    </source>
</evidence>
<keyword evidence="11" id="KW-1185">Reference proteome</keyword>
<dbReference type="InterPro" id="IPR000731">
    <property type="entry name" value="SSD"/>
</dbReference>
<evidence type="ECO:0000256" key="8">
    <source>
        <dbReference type="SAM" id="Phobius"/>
    </source>
</evidence>
<feature type="transmembrane region" description="Helical" evidence="8">
    <location>
        <begin position="361"/>
        <end position="382"/>
    </location>
</feature>
<dbReference type="EMBL" id="CP035485">
    <property type="protein sequence ID" value="QDI92356.1"/>
    <property type="molecule type" value="Genomic_DNA"/>
</dbReference>
<gene>
    <name evidence="10" type="ORF">EPH95_15120</name>
</gene>
<dbReference type="AlphaFoldDB" id="A0A514LKG4"/>
<comment type="subcellular location">
    <subcellularLocation>
        <location evidence="1">Cell membrane</location>
        <topology evidence="1">Multi-pass membrane protein</topology>
    </subcellularLocation>
</comment>
<feature type="coiled-coil region" evidence="7">
    <location>
        <begin position="723"/>
        <end position="799"/>
    </location>
</feature>
<feature type="transmembrane region" description="Helical" evidence="8">
    <location>
        <begin position="236"/>
        <end position="255"/>
    </location>
</feature>
<feature type="transmembrane region" description="Helical" evidence="8">
    <location>
        <begin position="12"/>
        <end position="29"/>
    </location>
</feature>
<dbReference type="PROSITE" id="PS50156">
    <property type="entry name" value="SSD"/>
    <property type="match status" value="1"/>
</dbReference>
<evidence type="ECO:0000256" key="6">
    <source>
        <dbReference type="ARBA" id="ARBA00023136"/>
    </source>
</evidence>
<dbReference type="RefSeq" id="WP_142090865.1">
    <property type="nucleotide sequence ID" value="NZ_CP035485.1"/>
</dbReference>
<keyword evidence="6 8" id="KW-0472">Membrane</keyword>
<protein>
    <submittedName>
        <fullName evidence="10">MMPL family transporter</fullName>
    </submittedName>
</protein>
<evidence type="ECO:0000313" key="11">
    <source>
        <dbReference type="Proteomes" id="UP000319756"/>
    </source>
</evidence>
<dbReference type="PANTHER" id="PTHR33406">
    <property type="entry name" value="MEMBRANE PROTEIN MJ1562-RELATED"/>
    <property type="match status" value="1"/>
</dbReference>
<feature type="coiled-coil region" evidence="7">
    <location>
        <begin position="531"/>
        <end position="642"/>
    </location>
</feature>
<evidence type="ECO:0000256" key="5">
    <source>
        <dbReference type="ARBA" id="ARBA00022989"/>
    </source>
</evidence>
<feature type="transmembrane region" description="Helical" evidence="8">
    <location>
        <begin position="203"/>
        <end position="224"/>
    </location>
</feature>
<evidence type="ECO:0000313" key="10">
    <source>
        <dbReference type="EMBL" id="QDI92356.1"/>
    </source>
</evidence>
<dbReference type="KEGG" id="sale:EPH95_15120"/>
<dbReference type="OrthoDB" id="9782006at2"/>